<dbReference type="Proteomes" id="UP000078046">
    <property type="component" value="Unassembled WGS sequence"/>
</dbReference>
<sequence>MRVQNQTYLNVPSSYIGENSKIMGENQNFSYCYACIFYILDGYAMGNVNCRNPFISGRIPIVPCFSQCGTIYQKSNDRNYNIKRDCFEDCFSVG</sequence>
<accession>A0A177B5E0</accession>
<name>A0A177B5E0_9BILA</name>
<dbReference type="EMBL" id="LWCA01000271">
    <property type="protein sequence ID" value="OAF69498.1"/>
    <property type="molecule type" value="Genomic_DNA"/>
</dbReference>
<keyword evidence="2" id="KW-1185">Reference proteome</keyword>
<dbReference type="OrthoDB" id="10608038at2759"/>
<dbReference type="AlphaFoldDB" id="A0A177B5E0"/>
<evidence type="ECO:0000313" key="2">
    <source>
        <dbReference type="Proteomes" id="UP000078046"/>
    </source>
</evidence>
<proteinExistence type="predicted"/>
<organism evidence="1 2">
    <name type="scientific">Intoshia linei</name>
    <dbReference type="NCBI Taxonomy" id="1819745"/>
    <lineage>
        <taxon>Eukaryota</taxon>
        <taxon>Metazoa</taxon>
        <taxon>Spiralia</taxon>
        <taxon>Lophotrochozoa</taxon>
        <taxon>Mesozoa</taxon>
        <taxon>Orthonectida</taxon>
        <taxon>Rhopaluridae</taxon>
        <taxon>Intoshia</taxon>
    </lineage>
</organism>
<reference evidence="1 2" key="1">
    <citation type="submission" date="2016-04" db="EMBL/GenBank/DDBJ databases">
        <title>The genome of Intoshia linei affirms orthonectids as highly simplified spiralians.</title>
        <authorList>
            <person name="Mikhailov K.V."/>
            <person name="Slusarev G.S."/>
            <person name="Nikitin M.A."/>
            <person name="Logacheva M.D."/>
            <person name="Penin A."/>
            <person name="Aleoshin V."/>
            <person name="Panchin Y.V."/>
        </authorList>
    </citation>
    <scope>NUCLEOTIDE SEQUENCE [LARGE SCALE GENOMIC DNA]</scope>
    <source>
        <strain evidence="1">Intl2013</strain>
        <tissue evidence="1">Whole animal</tissue>
    </source>
</reference>
<gene>
    <name evidence="1" type="ORF">A3Q56_02747</name>
</gene>
<protein>
    <submittedName>
        <fullName evidence="1">Uncharacterized protein</fullName>
    </submittedName>
</protein>
<comment type="caution">
    <text evidence="1">The sequence shown here is derived from an EMBL/GenBank/DDBJ whole genome shotgun (WGS) entry which is preliminary data.</text>
</comment>
<evidence type="ECO:0000313" key="1">
    <source>
        <dbReference type="EMBL" id="OAF69498.1"/>
    </source>
</evidence>